<evidence type="ECO:0000256" key="4">
    <source>
        <dbReference type="ARBA" id="ARBA00022989"/>
    </source>
</evidence>
<reference evidence="10 11" key="2">
    <citation type="journal article" date="2021" name="Curr. Genet.">
        <title>Genetic response to nitrogen starvation in the aggressive Eucalyptus foliar pathogen Teratosphaeria destructans.</title>
        <authorList>
            <person name="Havenga M."/>
            <person name="Wingfield B.D."/>
            <person name="Wingfield M.J."/>
            <person name="Dreyer L.L."/>
            <person name="Roets F."/>
            <person name="Aylward J."/>
        </authorList>
    </citation>
    <scope>NUCLEOTIDE SEQUENCE [LARGE SCALE GENOMIC DNA]</scope>
    <source>
        <strain evidence="10">CMW44962</strain>
    </source>
</reference>
<keyword evidence="5 6" id="KW-0472">Membrane</keyword>
<reference evidence="10 11" key="1">
    <citation type="journal article" date="2018" name="IMA Fungus">
        <title>IMA Genome-F 10: Nine draft genome sequences of Claviceps purpurea s.lat., including C. arundinis, C. humidiphila, and C. cf. spartinae, pseudomolecules for the pitch canker pathogen Fusarium circinatum, draft genome of Davidsoniella eucalypti, Grosmannia galeiformis, Quambalaria eucalypti, and Teratosphaeria destructans.</title>
        <authorList>
            <person name="Wingfield B.D."/>
            <person name="Liu M."/>
            <person name="Nguyen H.D."/>
            <person name="Lane F.A."/>
            <person name="Morgan S.W."/>
            <person name="De Vos L."/>
            <person name="Wilken P.M."/>
            <person name="Duong T.A."/>
            <person name="Aylward J."/>
            <person name="Coetzee M.P."/>
            <person name="Dadej K."/>
            <person name="De Beer Z.W."/>
            <person name="Findlay W."/>
            <person name="Havenga M."/>
            <person name="Kolarik M."/>
            <person name="Menzies J.G."/>
            <person name="Naidoo K."/>
            <person name="Pochopski O."/>
            <person name="Shoukouhi P."/>
            <person name="Santana Q.C."/>
            <person name="Seifert K.A."/>
            <person name="Soal N."/>
            <person name="Steenkamp E.T."/>
            <person name="Tatham C.T."/>
            <person name="van der Nest M.A."/>
            <person name="Wingfield M.J."/>
        </authorList>
    </citation>
    <scope>NUCLEOTIDE SEQUENCE [LARGE SCALE GENOMIC DNA]</scope>
    <source>
        <strain evidence="10">CMW44962</strain>
    </source>
</reference>
<evidence type="ECO:0000259" key="9">
    <source>
        <dbReference type="PROSITE" id="PS50922"/>
    </source>
</evidence>
<dbReference type="PROSITE" id="PS50922">
    <property type="entry name" value="TLC"/>
    <property type="match status" value="1"/>
</dbReference>
<evidence type="ECO:0000256" key="1">
    <source>
        <dbReference type="ARBA" id="ARBA00004141"/>
    </source>
</evidence>
<gene>
    <name evidence="10" type="ORF">Tdes44962_MAKER04202</name>
</gene>
<feature type="region of interest" description="Disordered" evidence="7">
    <location>
        <begin position="501"/>
        <end position="528"/>
    </location>
</feature>
<name>A0A9W7SN02_9PEZI</name>
<keyword evidence="11" id="KW-1185">Reference proteome</keyword>
<evidence type="ECO:0000256" key="8">
    <source>
        <dbReference type="SAM" id="Phobius"/>
    </source>
</evidence>
<feature type="transmembrane region" description="Helical" evidence="8">
    <location>
        <begin position="121"/>
        <end position="144"/>
    </location>
</feature>
<protein>
    <submittedName>
        <fullName evidence="10">TRAM, LAG1 and CLN8-like domain protein</fullName>
    </submittedName>
</protein>
<dbReference type="Pfam" id="PF03798">
    <property type="entry name" value="TRAM_LAG1_CLN8"/>
    <property type="match status" value="1"/>
</dbReference>
<evidence type="ECO:0000256" key="3">
    <source>
        <dbReference type="ARBA" id="ARBA00022692"/>
    </source>
</evidence>
<dbReference type="AlphaFoldDB" id="A0A9W7SN02"/>
<comment type="subcellular location">
    <subcellularLocation>
        <location evidence="1">Membrane</location>
        <topology evidence="1">Multi-pass membrane protein</topology>
    </subcellularLocation>
</comment>
<dbReference type="InterPro" id="IPR016439">
    <property type="entry name" value="Lag1/Lac1-like"/>
</dbReference>
<evidence type="ECO:0000256" key="5">
    <source>
        <dbReference type="ARBA" id="ARBA00023136"/>
    </source>
</evidence>
<feature type="compositionally biased region" description="Acidic residues" evidence="7">
    <location>
        <begin position="416"/>
        <end position="426"/>
    </location>
</feature>
<dbReference type="GO" id="GO:0016020">
    <property type="term" value="C:membrane"/>
    <property type="evidence" value="ECO:0007669"/>
    <property type="project" value="UniProtKB-SubCell"/>
</dbReference>
<organism evidence="10 11">
    <name type="scientific">Teratosphaeria destructans</name>
    <dbReference type="NCBI Taxonomy" id="418781"/>
    <lineage>
        <taxon>Eukaryota</taxon>
        <taxon>Fungi</taxon>
        <taxon>Dikarya</taxon>
        <taxon>Ascomycota</taxon>
        <taxon>Pezizomycotina</taxon>
        <taxon>Dothideomycetes</taxon>
        <taxon>Dothideomycetidae</taxon>
        <taxon>Mycosphaerellales</taxon>
        <taxon>Teratosphaeriaceae</taxon>
        <taxon>Teratosphaeria</taxon>
    </lineage>
</organism>
<feature type="compositionally biased region" description="Gly residues" evidence="7">
    <location>
        <begin position="517"/>
        <end position="528"/>
    </location>
</feature>
<evidence type="ECO:0000313" key="11">
    <source>
        <dbReference type="Proteomes" id="UP001138500"/>
    </source>
</evidence>
<keyword evidence="3 6" id="KW-0812">Transmembrane</keyword>
<keyword evidence="4 8" id="KW-1133">Transmembrane helix</keyword>
<feature type="region of interest" description="Disordered" evidence="7">
    <location>
        <begin position="408"/>
        <end position="445"/>
    </location>
</feature>
<feature type="transmembrane region" description="Helical" evidence="8">
    <location>
        <begin position="165"/>
        <end position="183"/>
    </location>
</feature>
<dbReference type="InterPro" id="IPR006634">
    <property type="entry name" value="TLC-dom"/>
</dbReference>
<dbReference type="GO" id="GO:0046513">
    <property type="term" value="P:ceramide biosynthetic process"/>
    <property type="evidence" value="ECO:0007669"/>
    <property type="project" value="InterPro"/>
</dbReference>
<feature type="domain" description="TLC" evidence="9">
    <location>
        <begin position="156"/>
        <end position="404"/>
    </location>
</feature>
<dbReference type="GO" id="GO:0050291">
    <property type="term" value="F:sphingosine N-acyltransferase activity"/>
    <property type="evidence" value="ECO:0007669"/>
    <property type="project" value="InterPro"/>
</dbReference>
<feature type="compositionally biased region" description="Basic and acidic residues" evidence="7">
    <location>
        <begin position="501"/>
        <end position="512"/>
    </location>
</feature>
<dbReference type="Proteomes" id="UP001138500">
    <property type="component" value="Unassembled WGS sequence"/>
</dbReference>
<comment type="similarity">
    <text evidence="2">Belongs to the sphingosine N-acyltransferase family.</text>
</comment>
<feature type="transmembrane region" description="Helical" evidence="8">
    <location>
        <begin position="74"/>
        <end position="91"/>
    </location>
</feature>
<evidence type="ECO:0000256" key="2">
    <source>
        <dbReference type="ARBA" id="ARBA00009808"/>
    </source>
</evidence>
<dbReference type="EMBL" id="RIBY02002112">
    <property type="protein sequence ID" value="KAH9825499.1"/>
    <property type="molecule type" value="Genomic_DNA"/>
</dbReference>
<dbReference type="PANTHER" id="PTHR12560">
    <property type="entry name" value="LONGEVITY ASSURANCE FACTOR 1 LAG1"/>
    <property type="match status" value="1"/>
</dbReference>
<feature type="compositionally biased region" description="Basic residues" evidence="7">
    <location>
        <begin position="463"/>
        <end position="475"/>
    </location>
</feature>
<accession>A0A9W7SN02</accession>
<dbReference type="OrthoDB" id="537032at2759"/>
<sequence>MDGVIQANGLQQKEQELYTPLPTRTHERASLTDLSICASPGDQMAAASPRRRRTKEKDESIGGMIRRGIVDHQLGIAINLMLFVGFAYVLFPSLRERLTAFFTLSYPVAEGAVYGQGPRDLYLVGSFIVFFTALRAFSLDYALMPLAAKCGIKKRKGKVRFAEQTYMMIYYILYWSWGFTLFIQDTPQHVDSVEGLLMSMWRDYPRLHLNAGMKLYYLSQLAFWIQQVMVIHIEEMRKDHAQMLTHHIITIGLLSFSYPYRQWRVGNAVLVCMDIVDFIFPLAKILKYLEYQKACDAAFGCFVMFWLASRHIAYNMICWSIWAHVNDKTMPYGLYSTKTGQRISEHGGTNVIDNLLQPILHPHAPTVSFNANIRWLFLGLLGALQCITIAWFLMICRVVAKVLRGQGADDTRSDDEGVDADEDDDVPQPSDHRTVPIVAAEPEKPKFIEVEADGDEISYVPRHQSKGPATKRKSKGISSGLNLGDHKEILNRIGCLSEEQLAREREKREDSVSPRIGGAGGGGGGGRK</sequence>
<feature type="transmembrane region" description="Helical" evidence="8">
    <location>
        <begin position="375"/>
        <end position="396"/>
    </location>
</feature>
<dbReference type="PANTHER" id="PTHR12560:SF0">
    <property type="entry name" value="LD18904P"/>
    <property type="match status" value="1"/>
</dbReference>
<feature type="transmembrane region" description="Helical" evidence="8">
    <location>
        <begin position="298"/>
        <end position="322"/>
    </location>
</feature>
<proteinExistence type="inferred from homology"/>
<evidence type="ECO:0000256" key="6">
    <source>
        <dbReference type="PROSITE-ProRule" id="PRU00205"/>
    </source>
</evidence>
<evidence type="ECO:0000313" key="10">
    <source>
        <dbReference type="EMBL" id="KAH9825499.1"/>
    </source>
</evidence>
<evidence type="ECO:0000256" key="7">
    <source>
        <dbReference type="SAM" id="MobiDB-lite"/>
    </source>
</evidence>
<feature type="region of interest" description="Disordered" evidence="7">
    <location>
        <begin position="458"/>
        <end position="482"/>
    </location>
</feature>
<feature type="transmembrane region" description="Helical" evidence="8">
    <location>
        <begin position="215"/>
        <end position="231"/>
    </location>
</feature>
<comment type="caution">
    <text evidence="10">The sequence shown here is derived from an EMBL/GenBank/DDBJ whole genome shotgun (WGS) entry which is preliminary data.</text>
</comment>
<dbReference type="SMART" id="SM00724">
    <property type="entry name" value="TLC"/>
    <property type="match status" value="1"/>
</dbReference>